<keyword evidence="3" id="KW-1185">Reference proteome</keyword>
<name>A0A8T0FUR0_ARGBR</name>
<gene>
    <name evidence="2" type="ORF">HNY73_004882</name>
</gene>
<dbReference type="GO" id="GO:0036159">
    <property type="term" value="P:inner dynein arm assembly"/>
    <property type="evidence" value="ECO:0007669"/>
    <property type="project" value="TreeGrafter"/>
</dbReference>
<dbReference type="InterPro" id="IPR016024">
    <property type="entry name" value="ARM-type_fold"/>
</dbReference>
<feature type="domain" description="Dynein axonemal assembly factor 5 TPR repeats" evidence="1">
    <location>
        <begin position="7"/>
        <end position="101"/>
    </location>
</feature>
<dbReference type="GO" id="GO:0036158">
    <property type="term" value="P:outer dynein arm assembly"/>
    <property type="evidence" value="ECO:0007669"/>
    <property type="project" value="TreeGrafter"/>
</dbReference>
<accession>A0A8T0FUR0</accession>
<protein>
    <submittedName>
        <fullName evidence="2">Dynein assembly factor 5 like protein</fullName>
    </submittedName>
</protein>
<sequence length="143" mass="16801">MQPKHFGCIVNYLNNKEFQEALIHLAQRLFDRSPLVRIAATEVIGNMLMNVDDRYSYFHLLIPLELSSLHDEVLEVRSKAEDIWKKVGNQYIVENEKDYKDLIDFPPPDPSEYPDKEIRPSVGCRIIVQRHLFNICLLRFCLV</sequence>
<proteinExistence type="predicted"/>
<dbReference type="Proteomes" id="UP000807504">
    <property type="component" value="Unassembled WGS sequence"/>
</dbReference>
<dbReference type="PANTHER" id="PTHR16216:SF2">
    <property type="entry name" value="DYNEIN AXONEMAL ASSEMBLY FACTOR 5"/>
    <property type="match status" value="1"/>
</dbReference>
<dbReference type="InterPro" id="IPR011989">
    <property type="entry name" value="ARM-like"/>
</dbReference>
<organism evidence="2 3">
    <name type="scientific">Argiope bruennichi</name>
    <name type="common">Wasp spider</name>
    <name type="synonym">Aranea bruennichi</name>
    <dbReference type="NCBI Taxonomy" id="94029"/>
    <lineage>
        <taxon>Eukaryota</taxon>
        <taxon>Metazoa</taxon>
        <taxon>Ecdysozoa</taxon>
        <taxon>Arthropoda</taxon>
        <taxon>Chelicerata</taxon>
        <taxon>Arachnida</taxon>
        <taxon>Araneae</taxon>
        <taxon>Araneomorphae</taxon>
        <taxon>Entelegynae</taxon>
        <taxon>Araneoidea</taxon>
        <taxon>Araneidae</taxon>
        <taxon>Argiope</taxon>
    </lineage>
</organism>
<dbReference type="Gene3D" id="1.25.10.10">
    <property type="entry name" value="Leucine-rich Repeat Variant"/>
    <property type="match status" value="1"/>
</dbReference>
<dbReference type="InterPro" id="IPR057978">
    <property type="entry name" value="TPR_DAAF5"/>
</dbReference>
<comment type="caution">
    <text evidence="2">The sequence shown here is derived from an EMBL/GenBank/DDBJ whole genome shotgun (WGS) entry which is preliminary data.</text>
</comment>
<dbReference type="EMBL" id="JABXBU010000003">
    <property type="protein sequence ID" value="KAF8793399.1"/>
    <property type="molecule type" value="Genomic_DNA"/>
</dbReference>
<dbReference type="InterPro" id="IPR052623">
    <property type="entry name" value="DAAF5"/>
</dbReference>
<dbReference type="Pfam" id="PF25757">
    <property type="entry name" value="TPR_DNAAF5"/>
    <property type="match status" value="1"/>
</dbReference>
<dbReference type="GO" id="GO:0003341">
    <property type="term" value="P:cilium movement"/>
    <property type="evidence" value="ECO:0007669"/>
    <property type="project" value="TreeGrafter"/>
</dbReference>
<evidence type="ECO:0000313" key="3">
    <source>
        <dbReference type="Proteomes" id="UP000807504"/>
    </source>
</evidence>
<reference evidence="2" key="2">
    <citation type="submission" date="2020-06" db="EMBL/GenBank/DDBJ databases">
        <authorList>
            <person name="Sheffer M."/>
        </authorList>
    </citation>
    <scope>NUCLEOTIDE SEQUENCE</scope>
</reference>
<dbReference type="GO" id="GO:0005737">
    <property type="term" value="C:cytoplasm"/>
    <property type="evidence" value="ECO:0007669"/>
    <property type="project" value="TreeGrafter"/>
</dbReference>
<dbReference type="AlphaFoldDB" id="A0A8T0FUR0"/>
<dbReference type="SUPFAM" id="SSF48371">
    <property type="entry name" value="ARM repeat"/>
    <property type="match status" value="1"/>
</dbReference>
<dbReference type="GO" id="GO:0045505">
    <property type="term" value="F:dynein intermediate chain binding"/>
    <property type="evidence" value="ECO:0007669"/>
    <property type="project" value="TreeGrafter"/>
</dbReference>
<evidence type="ECO:0000313" key="2">
    <source>
        <dbReference type="EMBL" id="KAF8793399.1"/>
    </source>
</evidence>
<dbReference type="PANTHER" id="PTHR16216">
    <property type="entry name" value="DYNEIN ASSEMBLY FACTOR 5, AXONEMAL"/>
    <property type="match status" value="1"/>
</dbReference>
<evidence type="ECO:0000259" key="1">
    <source>
        <dbReference type="Pfam" id="PF25757"/>
    </source>
</evidence>
<reference evidence="2" key="1">
    <citation type="journal article" date="2020" name="bioRxiv">
        <title>Chromosome-level reference genome of the European wasp spider Argiope bruennichi: a resource for studies on range expansion and evolutionary adaptation.</title>
        <authorList>
            <person name="Sheffer M.M."/>
            <person name="Hoppe A."/>
            <person name="Krehenwinkel H."/>
            <person name="Uhl G."/>
            <person name="Kuss A.W."/>
            <person name="Jensen L."/>
            <person name="Jensen C."/>
            <person name="Gillespie R.G."/>
            <person name="Hoff K.J."/>
            <person name="Prost S."/>
        </authorList>
    </citation>
    <scope>NUCLEOTIDE SEQUENCE</scope>
</reference>